<evidence type="ECO:0000256" key="13">
    <source>
        <dbReference type="ARBA" id="ARBA00042649"/>
    </source>
</evidence>
<evidence type="ECO:0000259" key="14">
    <source>
        <dbReference type="Pfam" id="PF00155"/>
    </source>
</evidence>
<keyword evidence="10" id="KW-0012">Acyltransferase</keyword>
<evidence type="ECO:0000256" key="7">
    <source>
        <dbReference type="ARBA" id="ARBA00022898"/>
    </source>
</evidence>
<dbReference type="GO" id="GO:0030170">
    <property type="term" value="F:pyridoxal phosphate binding"/>
    <property type="evidence" value="ECO:0007669"/>
    <property type="project" value="InterPro"/>
</dbReference>
<comment type="similarity">
    <text evidence="4">Belongs to the class-II pyridoxal-phosphate-dependent aminotransferase family.</text>
</comment>
<comment type="pathway">
    <text evidence="3">Sphingolipid metabolism.</text>
</comment>
<dbReference type="GO" id="GO:0016020">
    <property type="term" value="C:membrane"/>
    <property type="evidence" value="ECO:0007669"/>
    <property type="project" value="GOC"/>
</dbReference>
<comment type="pathway">
    <text evidence="2">Lipid metabolism; sphingolipid metabolism.</text>
</comment>
<evidence type="ECO:0000256" key="6">
    <source>
        <dbReference type="ARBA" id="ARBA00022679"/>
    </source>
</evidence>
<dbReference type="InterPro" id="IPR050087">
    <property type="entry name" value="AON_synthase_class-II"/>
</dbReference>
<dbReference type="InterPro" id="IPR015421">
    <property type="entry name" value="PyrdxlP-dep_Trfase_major"/>
</dbReference>
<evidence type="ECO:0000256" key="8">
    <source>
        <dbReference type="ARBA" id="ARBA00022919"/>
    </source>
</evidence>
<dbReference type="OrthoDB" id="3168162at2759"/>
<keyword evidence="9" id="KW-0443">Lipid metabolism</keyword>
<dbReference type="PANTHER" id="PTHR13693:SF2">
    <property type="entry name" value="SERINE PALMITOYLTRANSFERASE 1"/>
    <property type="match status" value="1"/>
</dbReference>
<dbReference type="InterPro" id="IPR015424">
    <property type="entry name" value="PyrdxlP-dep_Trfase"/>
</dbReference>
<evidence type="ECO:0000256" key="9">
    <source>
        <dbReference type="ARBA" id="ARBA00023098"/>
    </source>
</evidence>
<protein>
    <recommendedName>
        <fullName evidence="11">Serine palmitoyltransferase 1</fullName>
        <ecNumber evidence="5">2.3.1.50</ecNumber>
    </recommendedName>
    <alternativeName>
        <fullName evidence="12">Long chain base biosynthesis protein 1</fullName>
    </alternativeName>
    <alternativeName>
        <fullName evidence="13">Serine-palmitoyl-CoA transferase 1</fullName>
    </alternativeName>
</protein>
<name>A0A0R3VUA2_TAEAS</name>
<dbReference type="PANTHER" id="PTHR13693">
    <property type="entry name" value="CLASS II AMINOTRANSFERASE/8-AMINO-7-OXONONANOATE SYNTHASE"/>
    <property type="match status" value="1"/>
</dbReference>
<sequence length="513" mass="56840">MASFFSDFEDQFSEYTWPRLIYSAVRVPAYHLYFEICLIVGIIWLLFKRSYNIHDKAKLSAREKEDLIKEWMPEPLVPASWTPPKKLLERFHRASVGPIGKYVQFEGKGGKVTPSHLNAASLNFLDFIGDEKLNKVAIKALRTYGLGACGPRGFYGTFDAHLTLEKALESFLGVEEVALYSYAFSTIASAIPAYAKRTDLIFADEGVGQAIREGLRASRSTVRFFRHNDINHLEELMIAQEAEDSDDPSRASQIRRFLVIEGLYLDYGDICPLPHLIDLKYKYKVRIILDESISFGVLGKAGRGVTEHFGINVEHVDVITSSLETAIGVCGGFCAGSHFVVDHQRLSGQGYCFSASLPPMLAAAAQTAVEQLGVEDGVRQSQLRSLSHRLQAALKEAPLVQFWSLEPHSHPDSPVKHIRLAVGTNSIERLEHACDLAATLPRVDASELAEGELGTTPVLLTVARHADNTLRKVPEPSIRLALNCSMTTAELDHVCEVLRKVGETMARAEATSE</sequence>
<dbReference type="FunFam" id="3.40.640.10:FF:000049">
    <property type="entry name" value="serine palmitoyltransferase 1 isoform X1"/>
    <property type="match status" value="1"/>
</dbReference>
<dbReference type="AlphaFoldDB" id="A0A0R3VUA2"/>
<keyword evidence="6" id="KW-0808">Transferase</keyword>
<evidence type="ECO:0000256" key="10">
    <source>
        <dbReference type="ARBA" id="ARBA00023315"/>
    </source>
</evidence>
<accession>A0A0R3VUA2</accession>
<dbReference type="GO" id="GO:0004758">
    <property type="term" value="F:serine C-palmitoyltransferase activity"/>
    <property type="evidence" value="ECO:0007669"/>
    <property type="project" value="UniProtKB-EC"/>
</dbReference>
<evidence type="ECO:0000256" key="1">
    <source>
        <dbReference type="ARBA" id="ARBA00001933"/>
    </source>
</evidence>
<dbReference type="WBParaSite" id="TASK_0000088201-mRNA-1">
    <property type="protein sequence ID" value="TASK_0000088201-mRNA-1"/>
    <property type="gene ID" value="TASK_0000088201"/>
</dbReference>
<dbReference type="Pfam" id="PF00155">
    <property type="entry name" value="Aminotran_1_2"/>
    <property type="match status" value="1"/>
</dbReference>
<dbReference type="SUPFAM" id="SSF53383">
    <property type="entry name" value="PLP-dependent transferases"/>
    <property type="match status" value="1"/>
</dbReference>
<evidence type="ECO:0000313" key="16">
    <source>
        <dbReference type="Proteomes" id="UP000282613"/>
    </source>
</evidence>
<evidence type="ECO:0000256" key="4">
    <source>
        <dbReference type="ARBA" id="ARBA00008392"/>
    </source>
</evidence>
<dbReference type="STRING" id="60517.A0A0R3VUA2"/>
<dbReference type="Gene3D" id="3.40.640.10">
    <property type="entry name" value="Type I PLP-dependent aspartate aminotransferase-like (Major domain)"/>
    <property type="match status" value="1"/>
</dbReference>
<dbReference type="EC" id="2.3.1.50" evidence="5"/>
<feature type="domain" description="Aminotransferase class I/classII large" evidence="14">
    <location>
        <begin position="134"/>
        <end position="498"/>
    </location>
</feature>
<evidence type="ECO:0000256" key="12">
    <source>
        <dbReference type="ARBA" id="ARBA00041765"/>
    </source>
</evidence>
<proteinExistence type="inferred from homology"/>
<dbReference type="InterPro" id="IPR004839">
    <property type="entry name" value="Aminotransferase_I/II_large"/>
</dbReference>
<evidence type="ECO:0000313" key="15">
    <source>
        <dbReference type="EMBL" id="VDK22097.1"/>
    </source>
</evidence>
<reference evidence="15 16" key="2">
    <citation type="submission" date="2018-11" db="EMBL/GenBank/DDBJ databases">
        <authorList>
            <consortium name="Pathogen Informatics"/>
        </authorList>
    </citation>
    <scope>NUCLEOTIDE SEQUENCE [LARGE SCALE GENOMIC DNA]</scope>
</reference>
<evidence type="ECO:0000313" key="17">
    <source>
        <dbReference type="WBParaSite" id="TASK_0000088201-mRNA-1"/>
    </source>
</evidence>
<reference evidence="17" key="1">
    <citation type="submission" date="2017-02" db="UniProtKB">
        <authorList>
            <consortium name="WormBaseParasite"/>
        </authorList>
    </citation>
    <scope>IDENTIFICATION</scope>
</reference>
<keyword evidence="7" id="KW-0663">Pyridoxal phosphate</keyword>
<keyword evidence="16" id="KW-1185">Reference proteome</keyword>
<evidence type="ECO:0000256" key="2">
    <source>
        <dbReference type="ARBA" id="ARBA00004760"/>
    </source>
</evidence>
<dbReference type="GO" id="GO:0005783">
    <property type="term" value="C:endoplasmic reticulum"/>
    <property type="evidence" value="ECO:0007669"/>
    <property type="project" value="TreeGrafter"/>
</dbReference>
<comment type="cofactor">
    <cofactor evidence="1">
        <name>pyridoxal 5'-phosphate</name>
        <dbReference type="ChEBI" id="CHEBI:597326"/>
    </cofactor>
</comment>
<organism evidence="17">
    <name type="scientific">Taenia asiatica</name>
    <name type="common">Asian tapeworm</name>
    <dbReference type="NCBI Taxonomy" id="60517"/>
    <lineage>
        <taxon>Eukaryota</taxon>
        <taxon>Metazoa</taxon>
        <taxon>Spiralia</taxon>
        <taxon>Lophotrochozoa</taxon>
        <taxon>Platyhelminthes</taxon>
        <taxon>Cestoda</taxon>
        <taxon>Eucestoda</taxon>
        <taxon>Cyclophyllidea</taxon>
        <taxon>Taeniidae</taxon>
        <taxon>Taenia</taxon>
    </lineage>
</organism>
<dbReference type="GO" id="GO:0046512">
    <property type="term" value="P:sphingosine biosynthetic process"/>
    <property type="evidence" value="ECO:0007669"/>
    <property type="project" value="TreeGrafter"/>
</dbReference>
<dbReference type="Proteomes" id="UP000282613">
    <property type="component" value="Unassembled WGS sequence"/>
</dbReference>
<evidence type="ECO:0000256" key="5">
    <source>
        <dbReference type="ARBA" id="ARBA00013220"/>
    </source>
</evidence>
<gene>
    <name evidence="15" type="ORF">TASK_LOCUS883</name>
</gene>
<dbReference type="EMBL" id="UYRS01000148">
    <property type="protein sequence ID" value="VDK22097.1"/>
    <property type="molecule type" value="Genomic_DNA"/>
</dbReference>
<evidence type="ECO:0000256" key="11">
    <source>
        <dbReference type="ARBA" id="ARBA00041066"/>
    </source>
</evidence>
<keyword evidence="8" id="KW-0746">Sphingolipid metabolism</keyword>
<evidence type="ECO:0000256" key="3">
    <source>
        <dbReference type="ARBA" id="ARBA00004991"/>
    </source>
</evidence>
<dbReference type="GO" id="GO:0046513">
    <property type="term" value="P:ceramide biosynthetic process"/>
    <property type="evidence" value="ECO:0007669"/>
    <property type="project" value="TreeGrafter"/>
</dbReference>